<dbReference type="EMBL" id="DQ489736">
    <property type="protein sequence ID" value="ACA82639.1"/>
    <property type="molecule type" value="Genomic_DNA"/>
</dbReference>
<dbReference type="KEGG" id="lci:LCK_00807"/>
<keyword evidence="1" id="KW-0472">Membrane</keyword>
<evidence type="ECO:0000313" key="4">
    <source>
        <dbReference type="Proteomes" id="UP000002166"/>
    </source>
</evidence>
<dbReference type="AlphaFoldDB" id="B1MYN7"/>
<feature type="domain" description="DUF218" evidence="2">
    <location>
        <begin position="178"/>
        <end position="327"/>
    </location>
</feature>
<keyword evidence="4" id="KW-1185">Reference proteome</keyword>
<evidence type="ECO:0000256" key="1">
    <source>
        <dbReference type="SAM" id="Phobius"/>
    </source>
</evidence>
<evidence type="ECO:0000259" key="2">
    <source>
        <dbReference type="Pfam" id="PF02698"/>
    </source>
</evidence>
<feature type="transmembrane region" description="Helical" evidence="1">
    <location>
        <begin position="106"/>
        <end position="125"/>
    </location>
</feature>
<gene>
    <name evidence="3" type="ordered locus">LCK_00807</name>
</gene>
<dbReference type="Pfam" id="PF02698">
    <property type="entry name" value="DUF218"/>
    <property type="match status" value="1"/>
</dbReference>
<dbReference type="PANTHER" id="PTHR30336">
    <property type="entry name" value="INNER MEMBRANE PROTEIN, PROBABLE PERMEASE"/>
    <property type="match status" value="1"/>
</dbReference>
<accession>B1MYN7</accession>
<feature type="transmembrane region" description="Helical" evidence="1">
    <location>
        <begin position="335"/>
        <end position="352"/>
    </location>
</feature>
<dbReference type="OrthoDB" id="9782395at2"/>
<proteinExistence type="predicted"/>
<dbReference type="InterPro" id="IPR051599">
    <property type="entry name" value="Cell_Envelope_Assoc"/>
</dbReference>
<keyword evidence="1" id="KW-0812">Transmembrane</keyword>
<reference evidence="3 4" key="1">
    <citation type="journal article" date="2008" name="J. Bacteriol.">
        <title>Complete genome sequence of Leuconostoc citreum KM20.</title>
        <authorList>
            <person name="Kim J.F."/>
            <person name="Jeong H."/>
            <person name="Lee J.-S."/>
            <person name="Choi S.-H."/>
            <person name="Ha M."/>
            <person name="Hur C.-G."/>
            <person name="Kim J.-S."/>
            <person name="Lee S."/>
            <person name="Park H.-S."/>
            <person name="Park Y.-H."/>
            <person name="Oh T.K."/>
        </authorList>
    </citation>
    <scope>NUCLEOTIDE SEQUENCE [LARGE SCALE GENOMIC DNA]</scope>
    <source>
        <strain evidence="3 4">KM20</strain>
    </source>
</reference>
<organism evidence="3 4">
    <name type="scientific">Leuconostoc citreum (strain KM20)</name>
    <dbReference type="NCBI Taxonomy" id="349519"/>
    <lineage>
        <taxon>Bacteria</taxon>
        <taxon>Bacillati</taxon>
        <taxon>Bacillota</taxon>
        <taxon>Bacilli</taxon>
        <taxon>Lactobacillales</taxon>
        <taxon>Lactobacillaceae</taxon>
        <taxon>Leuconostoc</taxon>
    </lineage>
</organism>
<sequence length="353" mass="39933">MGSMTNFYYIYAILCLFVSILLTAVTWLLIKRNRYRLLCGMALIATMMSYFLTLSIFVLQINNQLVIYLYLILMALILIPVVLLTIFSAFLFIWNGLIVWRRESHSLGNLLTLVIGILLIMMPVLFNLLNHYLPNNKIVTFIENVSYSCQNYLVFWVLAFLASYFLTKIVKPKYNKEYAIVLGSGLINGDTVSPLLGSRILVAAKFKAKQLAKSKKKMILIMSGGQGSDEKLPESVAMKAYAIKNGVPESDILVDDQSKNTYQNMLFSKQVIIDNGLDLQKGIFTTNDYHVFRAAGFARLVGLNIDGIGSKTSKYFLPNALIREYIAILVKHKKFHFCAVILIIIINSLIFIS</sequence>
<dbReference type="PANTHER" id="PTHR30336:SF18">
    <property type="entry name" value="MEMBRANE PROTEIN"/>
    <property type="match status" value="1"/>
</dbReference>
<dbReference type="InterPro" id="IPR014729">
    <property type="entry name" value="Rossmann-like_a/b/a_fold"/>
</dbReference>
<dbReference type="GO" id="GO:0000270">
    <property type="term" value="P:peptidoglycan metabolic process"/>
    <property type="evidence" value="ECO:0007669"/>
    <property type="project" value="TreeGrafter"/>
</dbReference>
<dbReference type="CDD" id="cd06259">
    <property type="entry name" value="YdcF-like"/>
    <property type="match status" value="1"/>
</dbReference>
<feature type="transmembrane region" description="Helical" evidence="1">
    <location>
        <begin position="145"/>
        <end position="166"/>
    </location>
</feature>
<dbReference type="GO" id="GO:0043164">
    <property type="term" value="P:Gram-negative-bacterium-type cell wall biogenesis"/>
    <property type="evidence" value="ECO:0007669"/>
    <property type="project" value="TreeGrafter"/>
</dbReference>
<evidence type="ECO:0000313" key="3">
    <source>
        <dbReference type="EMBL" id="ACA82639.1"/>
    </source>
</evidence>
<dbReference type="Proteomes" id="UP000002166">
    <property type="component" value="Chromosome"/>
</dbReference>
<feature type="transmembrane region" description="Helical" evidence="1">
    <location>
        <begin position="37"/>
        <end position="61"/>
    </location>
</feature>
<dbReference type="HOGENOM" id="CLU_051474_2_0_9"/>
<keyword evidence="1" id="KW-1133">Transmembrane helix</keyword>
<protein>
    <submittedName>
        <fullName evidence="3">Integral membrane protein</fullName>
    </submittedName>
</protein>
<feature type="transmembrane region" description="Helical" evidence="1">
    <location>
        <begin position="6"/>
        <end position="30"/>
    </location>
</feature>
<dbReference type="Gene3D" id="3.40.50.620">
    <property type="entry name" value="HUPs"/>
    <property type="match status" value="1"/>
</dbReference>
<feature type="transmembrane region" description="Helical" evidence="1">
    <location>
        <begin position="67"/>
        <end position="94"/>
    </location>
</feature>
<dbReference type="eggNOG" id="COG1434">
    <property type="taxonomic scope" value="Bacteria"/>
</dbReference>
<dbReference type="GO" id="GO:0005886">
    <property type="term" value="C:plasma membrane"/>
    <property type="evidence" value="ECO:0007669"/>
    <property type="project" value="TreeGrafter"/>
</dbReference>
<name>B1MYN7_LEUCK</name>
<dbReference type="InterPro" id="IPR003848">
    <property type="entry name" value="DUF218"/>
</dbReference>
<dbReference type="STRING" id="349519.LCK_00807"/>